<sequence>MMQWSRGHYKVPPRNKTWAREEVELLEQLVQKYIDIPHPHIWHEVAFGDIDGLPVLKEGSEPLKMLNWVAIAEKVKSRRDHDCRDHFYTVYHNGNRGPWSEDELRRAREGVEMFGNDYRRIAQYVGTRSAFQVTKMVYIKRLSRKDSVDSEENHMEDIKAT</sequence>
<dbReference type="PANTHER" id="PTHR45614">
    <property type="entry name" value="MYB PROTEIN-RELATED"/>
    <property type="match status" value="1"/>
</dbReference>
<dbReference type="Proteomes" id="UP000823405">
    <property type="component" value="Unassembled WGS sequence"/>
</dbReference>
<dbReference type="InterPro" id="IPR001005">
    <property type="entry name" value="SANT/Myb"/>
</dbReference>
<evidence type="ECO:0000259" key="2">
    <source>
        <dbReference type="PROSITE" id="PS51294"/>
    </source>
</evidence>
<evidence type="ECO:0000313" key="3">
    <source>
        <dbReference type="EMBL" id="KAG0312283.1"/>
    </source>
</evidence>
<evidence type="ECO:0008006" key="5">
    <source>
        <dbReference type="Google" id="ProtNLM"/>
    </source>
</evidence>
<dbReference type="GO" id="GO:0000978">
    <property type="term" value="F:RNA polymerase II cis-regulatory region sequence-specific DNA binding"/>
    <property type="evidence" value="ECO:0007669"/>
    <property type="project" value="TreeGrafter"/>
</dbReference>
<reference evidence="3" key="1">
    <citation type="journal article" date="2020" name="Fungal Divers.">
        <title>Resolving the Mortierellaceae phylogeny through synthesis of multi-gene phylogenetics and phylogenomics.</title>
        <authorList>
            <person name="Vandepol N."/>
            <person name="Liber J."/>
            <person name="Desiro A."/>
            <person name="Na H."/>
            <person name="Kennedy M."/>
            <person name="Barry K."/>
            <person name="Grigoriev I.V."/>
            <person name="Miller A.N."/>
            <person name="O'Donnell K."/>
            <person name="Stajich J.E."/>
            <person name="Bonito G."/>
        </authorList>
    </citation>
    <scope>NUCLEOTIDE SEQUENCE</scope>
    <source>
        <strain evidence="3">NVP60</strain>
    </source>
</reference>
<keyword evidence="4" id="KW-1185">Reference proteome</keyword>
<organism evidence="3 4">
    <name type="scientific">Linnemannia gamsii</name>
    <dbReference type="NCBI Taxonomy" id="64522"/>
    <lineage>
        <taxon>Eukaryota</taxon>
        <taxon>Fungi</taxon>
        <taxon>Fungi incertae sedis</taxon>
        <taxon>Mucoromycota</taxon>
        <taxon>Mortierellomycotina</taxon>
        <taxon>Mortierellomycetes</taxon>
        <taxon>Mortierellales</taxon>
        <taxon>Mortierellaceae</taxon>
        <taxon>Linnemannia</taxon>
    </lineage>
</organism>
<dbReference type="CDD" id="cd00167">
    <property type="entry name" value="SANT"/>
    <property type="match status" value="2"/>
</dbReference>
<dbReference type="Gene3D" id="1.10.10.60">
    <property type="entry name" value="Homeodomain-like"/>
    <property type="match status" value="2"/>
</dbReference>
<feature type="domain" description="Myb-like" evidence="1">
    <location>
        <begin position="10"/>
        <end position="91"/>
    </location>
</feature>
<dbReference type="PROSITE" id="PS51294">
    <property type="entry name" value="HTH_MYB"/>
    <property type="match status" value="1"/>
</dbReference>
<proteinExistence type="predicted"/>
<dbReference type="GO" id="GO:0000981">
    <property type="term" value="F:DNA-binding transcription factor activity, RNA polymerase II-specific"/>
    <property type="evidence" value="ECO:0007669"/>
    <property type="project" value="TreeGrafter"/>
</dbReference>
<dbReference type="PROSITE" id="PS50090">
    <property type="entry name" value="MYB_LIKE"/>
    <property type="match status" value="1"/>
</dbReference>
<dbReference type="OrthoDB" id="2143914at2759"/>
<evidence type="ECO:0000259" key="1">
    <source>
        <dbReference type="PROSITE" id="PS50090"/>
    </source>
</evidence>
<dbReference type="SMART" id="SM00717">
    <property type="entry name" value="SANT"/>
    <property type="match status" value="2"/>
</dbReference>
<dbReference type="Pfam" id="PF00249">
    <property type="entry name" value="Myb_DNA-binding"/>
    <property type="match status" value="1"/>
</dbReference>
<dbReference type="InterPro" id="IPR017930">
    <property type="entry name" value="Myb_dom"/>
</dbReference>
<evidence type="ECO:0000313" key="4">
    <source>
        <dbReference type="Proteomes" id="UP000823405"/>
    </source>
</evidence>
<dbReference type="EMBL" id="JAAAIN010000629">
    <property type="protein sequence ID" value="KAG0312283.1"/>
    <property type="molecule type" value="Genomic_DNA"/>
</dbReference>
<protein>
    <recommendedName>
        <fullName evidence="5">Myb-like domain-containing protein</fullName>
    </recommendedName>
</protein>
<dbReference type="PANTHER" id="PTHR45614:SF51">
    <property type="entry name" value="MYB-LIKE DNA-BINDING PROTEIN BAS1"/>
    <property type="match status" value="1"/>
</dbReference>
<dbReference type="AlphaFoldDB" id="A0A9P6R432"/>
<accession>A0A9P6R432</accession>
<dbReference type="GO" id="GO:0005634">
    <property type="term" value="C:nucleus"/>
    <property type="evidence" value="ECO:0007669"/>
    <property type="project" value="TreeGrafter"/>
</dbReference>
<dbReference type="InterPro" id="IPR009057">
    <property type="entry name" value="Homeodomain-like_sf"/>
</dbReference>
<dbReference type="SUPFAM" id="SSF46689">
    <property type="entry name" value="Homeodomain-like"/>
    <property type="match status" value="1"/>
</dbReference>
<gene>
    <name evidence="3" type="ORF">BGZ97_011305</name>
</gene>
<dbReference type="InterPro" id="IPR050560">
    <property type="entry name" value="MYB_TF"/>
</dbReference>
<comment type="caution">
    <text evidence="3">The sequence shown here is derived from an EMBL/GenBank/DDBJ whole genome shotgun (WGS) entry which is preliminary data.</text>
</comment>
<name>A0A9P6R432_9FUNG</name>
<feature type="domain" description="HTH myb-type" evidence="2">
    <location>
        <begin position="95"/>
        <end position="143"/>
    </location>
</feature>